<name>A0ACC5QZP3_9HYPH</name>
<accession>A0ACC5QZP3</accession>
<dbReference type="EMBL" id="JAENHL010000006">
    <property type="protein sequence ID" value="MBK1865833.1"/>
    <property type="molecule type" value="Genomic_DNA"/>
</dbReference>
<protein>
    <submittedName>
        <fullName evidence="1">Sugar ABC transporter ATP-binding protein</fullName>
    </submittedName>
</protein>
<comment type="caution">
    <text evidence="1">The sequence shown here is derived from an EMBL/GenBank/DDBJ whole genome shotgun (WGS) entry which is preliminary data.</text>
</comment>
<gene>
    <name evidence="1" type="ORF">JHL16_05680</name>
</gene>
<keyword evidence="1" id="KW-0547">Nucleotide-binding</keyword>
<evidence type="ECO:0000313" key="1">
    <source>
        <dbReference type="EMBL" id="MBK1865833.1"/>
    </source>
</evidence>
<reference evidence="1" key="1">
    <citation type="submission" date="2021-01" db="EMBL/GenBank/DDBJ databases">
        <authorList>
            <person name="Sun Q."/>
        </authorList>
    </citation>
    <scope>NUCLEOTIDE SEQUENCE</scope>
    <source>
        <strain evidence="1">YIM B02566</strain>
    </source>
</reference>
<keyword evidence="1" id="KW-0067">ATP-binding</keyword>
<keyword evidence="2" id="KW-1185">Reference proteome</keyword>
<sequence length="508" mass="54957">MNAPSSIPALEVRGVSKSFPGVKALDNVSFTIKRNEVVGLIGENGAGKTSLLKVLNGIYQPDEGELLVDGRPVKLASPRQAFDTGIAMVFQEQTILPSLTVAQNIFLGREEEFLRFGLVSKARMNEAAAVELKKVHLDIHPGTACVKLSFADRQMVEIAKALSLDSRITGNITILLDEPTSVLERKEVELLFAIIADLKKRASIAFISHRLDEVLAVSDRVYVMRDGKVVKEFDGKDVTEKDMHQHMVGRQLHTEYYREARQTACSDKVLIEARNLSKAGAFRNVSFALRAGEVLGIAGVIGSGREDLARCLAGHTKSDTGTLEVNGQRARFASVPQATAQGVGLVPAERKVEGLVAQFSVAENMTLAALPKFVAKGLLNFGAETAQAKSWIDRLKIKTPSPHAMTGGLSGGNQQKVVLAKWRIAGVKVLILDHPTRGIDVGAKEDVYELVRDMTSEGLAVILLGDTLEEVIGLSSRILVMRDGEVTASFEAPPGGKPTQIDLVQHMV</sequence>
<evidence type="ECO:0000313" key="2">
    <source>
        <dbReference type="Proteomes" id="UP000616151"/>
    </source>
</evidence>
<dbReference type="Proteomes" id="UP000616151">
    <property type="component" value="Unassembled WGS sequence"/>
</dbReference>
<proteinExistence type="predicted"/>
<organism evidence="1 2">
    <name type="scientific">Taklimakanibacter albus</name>
    <dbReference type="NCBI Taxonomy" id="2800327"/>
    <lineage>
        <taxon>Bacteria</taxon>
        <taxon>Pseudomonadati</taxon>
        <taxon>Pseudomonadota</taxon>
        <taxon>Alphaproteobacteria</taxon>
        <taxon>Hyphomicrobiales</taxon>
        <taxon>Aestuariivirgaceae</taxon>
        <taxon>Taklimakanibacter</taxon>
    </lineage>
</organism>